<name>A0ABQ8KQH6_9APHY</name>
<evidence type="ECO:0000256" key="5">
    <source>
        <dbReference type="ARBA" id="ARBA00022833"/>
    </source>
</evidence>
<dbReference type="PRINTS" id="PR00685">
    <property type="entry name" value="TIFACTORIIB"/>
</dbReference>
<keyword evidence="4 11" id="KW-0863">Zinc-finger</keyword>
<keyword evidence="5" id="KW-0862">Zinc</keyword>
<evidence type="ECO:0000256" key="9">
    <source>
        <dbReference type="ARBA" id="ARBA00023242"/>
    </source>
</evidence>
<evidence type="ECO:0000256" key="2">
    <source>
        <dbReference type="ARBA" id="ARBA00010857"/>
    </source>
</evidence>
<dbReference type="InterPro" id="IPR013763">
    <property type="entry name" value="Cyclin-like_dom"/>
</dbReference>
<evidence type="ECO:0000313" key="14">
    <source>
        <dbReference type="EMBL" id="KAH9840874.1"/>
    </source>
</evidence>
<feature type="compositionally biased region" description="Acidic residues" evidence="12">
    <location>
        <begin position="687"/>
        <end position="699"/>
    </location>
</feature>
<feature type="compositionally biased region" description="Acidic residues" evidence="12">
    <location>
        <begin position="706"/>
        <end position="717"/>
    </location>
</feature>
<feature type="region of interest" description="Disordered" evidence="12">
    <location>
        <begin position="554"/>
        <end position="598"/>
    </location>
</feature>
<dbReference type="InterPro" id="IPR013137">
    <property type="entry name" value="Znf_TFIIB"/>
</dbReference>
<accession>A0ABQ8KQH6</accession>
<feature type="compositionally biased region" description="Pro residues" evidence="12">
    <location>
        <begin position="401"/>
        <end position="423"/>
    </location>
</feature>
<dbReference type="SUPFAM" id="SSF47954">
    <property type="entry name" value="Cyclin-like"/>
    <property type="match status" value="2"/>
</dbReference>
<keyword evidence="8" id="KW-0804">Transcription</keyword>
<keyword evidence="15" id="KW-1185">Reference proteome</keyword>
<keyword evidence="7" id="KW-0010">Activator</keyword>
<dbReference type="SUPFAM" id="SSF57783">
    <property type="entry name" value="Zinc beta-ribbon"/>
    <property type="match status" value="1"/>
</dbReference>
<evidence type="ECO:0000256" key="10">
    <source>
        <dbReference type="ARBA" id="ARBA00031009"/>
    </source>
</evidence>
<keyword evidence="6" id="KW-0805">Transcription regulation</keyword>
<dbReference type="CDD" id="cd20553">
    <property type="entry name" value="CYCLIN_TFIIIB90_rpt1"/>
    <property type="match status" value="1"/>
</dbReference>
<dbReference type="InterPro" id="IPR011665">
    <property type="entry name" value="BRF1_TBP-bd_dom"/>
</dbReference>
<evidence type="ECO:0000313" key="15">
    <source>
        <dbReference type="Proteomes" id="UP000814176"/>
    </source>
</evidence>
<feature type="compositionally biased region" description="Acidic residues" evidence="12">
    <location>
        <begin position="334"/>
        <end position="345"/>
    </location>
</feature>
<comment type="subcellular location">
    <subcellularLocation>
        <location evidence="1">Nucleus</location>
    </subcellularLocation>
</comment>
<dbReference type="SMART" id="SM00385">
    <property type="entry name" value="CYCLIN"/>
    <property type="match status" value="2"/>
</dbReference>
<feature type="region of interest" description="Disordered" evidence="12">
    <location>
        <begin position="660"/>
        <end position="717"/>
    </location>
</feature>
<dbReference type="Gene3D" id="2.20.25.10">
    <property type="match status" value="1"/>
</dbReference>
<evidence type="ECO:0000256" key="11">
    <source>
        <dbReference type="PROSITE-ProRule" id="PRU00469"/>
    </source>
</evidence>
<dbReference type="Gene3D" id="1.20.5.650">
    <property type="entry name" value="Single helix bin"/>
    <property type="match status" value="1"/>
</dbReference>
<proteinExistence type="inferred from homology"/>
<feature type="compositionally biased region" description="Basic residues" evidence="12">
    <location>
        <begin position="315"/>
        <end position="330"/>
    </location>
</feature>
<feature type="region of interest" description="Disordered" evidence="12">
    <location>
        <begin position="285"/>
        <end position="474"/>
    </location>
</feature>
<sequence length="717" mass="78948">MTVCTDCGGTVIEYDAAAGNGFCVQCGTVVEENTIVSEVTFGETSNGAAMVQGSFVAQGATRARMGGPFGNRGNSESREQTIANASRKIQQVANALRLSEVVALAATRLYTLAVEHKFTKGRKSLNVVAVCLYVACRQKETRNYMLIDFSDLLQVNVFELGHTYLQLVQTLNLRLPLVDPSHYISRFAALLEFGDETHQVAMDAVRLVQRFDRDWMTRGRRPAGVCGACLLLAARMNNFRRSVAEIVQVVKIADTTLKKRLEEFRKTPSGALTLQDFRNVWLEDEMDPPAFTKGKEKEEREREEREGGGVQVKEKTKKKGKGKGKKKKRKRGEDTDEEDVEEEPQPAEFAPLPFPQFDPTFLNQGIFGDPTQLHFAGAPPPQYVDPSQAHFPGPDFVQFSGPPPPDDAPMPGPSQPPPQPPLFLPEDTEGPDSNIDPTLLESQAASPTTLTEPPTDLPPDKALAQSPPSPLEETVDAAVAEEVADFLKNAQGTVLNSALDEAEQQRQAQFIGDDELLGLDEDELDRFILTEEEVRIKERVWVEMNKDYLEAIAAKQEQQGNDEAKEKKGRKRRKTNNKPRDASTPHGSTAAESVRNLIKKNPRYSKRINYDALKDLFTDGYAVPKLPATPGLDDKDDDPLYVMDDKSDGESMFVVEETGGGGVGMALTRSRSASSGRQANSGAGAVADEDEDAAGEEEASEKGDEYNDDWDVYEQEV</sequence>
<organism evidence="14 15">
    <name type="scientific">Rhodofomes roseus</name>
    <dbReference type="NCBI Taxonomy" id="34475"/>
    <lineage>
        <taxon>Eukaryota</taxon>
        <taxon>Fungi</taxon>
        <taxon>Dikarya</taxon>
        <taxon>Basidiomycota</taxon>
        <taxon>Agaricomycotina</taxon>
        <taxon>Agaricomycetes</taxon>
        <taxon>Polyporales</taxon>
        <taxon>Rhodofomes</taxon>
    </lineage>
</organism>
<dbReference type="PROSITE" id="PS51134">
    <property type="entry name" value="ZF_TFIIB"/>
    <property type="match status" value="1"/>
</dbReference>
<feature type="compositionally biased region" description="Basic residues" evidence="12">
    <location>
        <begin position="567"/>
        <end position="577"/>
    </location>
</feature>
<gene>
    <name evidence="14" type="ORF">C8Q71DRAFT_427688</name>
</gene>
<feature type="compositionally biased region" description="Basic and acidic residues" evidence="12">
    <location>
        <begin position="293"/>
        <end position="307"/>
    </location>
</feature>
<dbReference type="InterPro" id="IPR000812">
    <property type="entry name" value="TFIIB"/>
</dbReference>
<dbReference type="Gene3D" id="1.10.472.10">
    <property type="entry name" value="Cyclin-like"/>
    <property type="match status" value="2"/>
</dbReference>
<dbReference type="CDD" id="cd20554">
    <property type="entry name" value="CYCLIN_TFIIIB90_rpt2"/>
    <property type="match status" value="1"/>
</dbReference>
<keyword evidence="3" id="KW-0479">Metal-binding</keyword>
<dbReference type="EMBL" id="JADCUA010000004">
    <property type="protein sequence ID" value="KAH9840874.1"/>
    <property type="molecule type" value="Genomic_DNA"/>
</dbReference>
<evidence type="ECO:0000256" key="12">
    <source>
        <dbReference type="SAM" id="MobiDB-lite"/>
    </source>
</evidence>
<dbReference type="PANTHER" id="PTHR11618">
    <property type="entry name" value="TRANSCRIPTION INITIATION FACTOR IIB-RELATED"/>
    <property type="match status" value="1"/>
</dbReference>
<dbReference type="Pfam" id="PF08271">
    <property type="entry name" value="Zn_Ribbon_TF"/>
    <property type="match status" value="1"/>
</dbReference>
<protein>
    <recommendedName>
        <fullName evidence="10">B-related factor 1</fullName>
    </recommendedName>
</protein>
<reference evidence="14 15" key="1">
    <citation type="journal article" date="2021" name="Environ. Microbiol.">
        <title>Gene family expansions and transcriptome signatures uncover fungal adaptations to wood decay.</title>
        <authorList>
            <person name="Hage H."/>
            <person name="Miyauchi S."/>
            <person name="Viragh M."/>
            <person name="Drula E."/>
            <person name="Min B."/>
            <person name="Chaduli D."/>
            <person name="Navarro D."/>
            <person name="Favel A."/>
            <person name="Norest M."/>
            <person name="Lesage-Meessen L."/>
            <person name="Balint B."/>
            <person name="Merenyi Z."/>
            <person name="de Eugenio L."/>
            <person name="Morin E."/>
            <person name="Martinez A.T."/>
            <person name="Baldrian P."/>
            <person name="Stursova M."/>
            <person name="Martinez M.J."/>
            <person name="Novotny C."/>
            <person name="Magnuson J.K."/>
            <person name="Spatafora J.W."/>
            <person name="Maurice S."/>
            <person name="Pangilinan J."/>
            <person name="Andreopoulos W."/>
            <person name="LaButti K."/>
            <person name="Hundley H."/>
            <person name="Na H."/>
            <person name="Kuo A."/>
            <person name="Barry K."/>
            <person name="Lipzen A."/>
            <person name="Henrissat B."/>
            <person name="Riley R."/>
            <person name="Ahrendt S."/>
            <person name="Nagy L.G."/>
            <person name="Grigoriev I.V."/>
            <person name="Martin F."/>
            <person name="Rosso M.N."/>
        </authorList>
    </citation>
    <scope>NUCLEOTIDE SEQUENCE [LARGE SCALE GENOMIC DNA]</scope>
    <source>
        <strain evidence="14 15">CIRM-BRFM 1785</strain>
    </source>
</reference>
<dbReference type="InterPro" id="IPR013150">
    <property type="entry name" value="TFIIB_cyclin"/>
</dbReference>
<keyword evidence="9" id="KW-0539">Nucleus</keyword>
<dbReference type="Proteomes" id="UP000814176">
    <property type="component" value="Unassembled WGS sequence"/>
</dbReference>
<dbReference type="Pfam" id="PF07741">
    <property type="entry name" value="BRF1"/>
    <property type="match status" value="1"/>
</dbReference>
<evidence type="ECO:0000256" key="3">
    <source>
        <dbReference type="ARBA" id="ARBA00022723"/>
    </source>
</evidence>
<feature type="domain" description="TFIIB-type" evidence="13">
    <location>
        <begin position="1"/>
        <end position="31"/>
    </location>
</feature>
<dbReference type="PANTHER" id="PTHR11618:SF4">
    <property type="entry name" value="TRANSCRIPTION FACTOR IIIB 90 KDA SUBUNIT"/>
    <property type="match status" value="1"/>
</dbReference>
<evidence type="ECO:0000256" key="6">
    <source>
        <dbReference type="ARBA" id="ARBA00023015"/>
    </source>
</evidence>
<dbReference type="Pfam" id="PF00382">
    <property type="entry name" value="TFIIB"/>
    <property type="match status" value="2"/>
</dbReference>
<evidence type="ECO:0000259" key="13">
    <source>
        <dbReference type="PROSITE" id="PS51134"/>
    </source>
</evidence>
<evidence type="ECO:0000256" key="1">
    <source>
        <dbReference type="ARBA" id="ARBA00004123"/>
    </source>
</evidence>
<dbReference type="InterPro" id="IPR036915">
    <property type="entry name" value="Cyclin-like_sf"/>
</dbReference>
<comment type="similarity">
    <text evidence="2">Belongs to the TFIIB family.</text>
</comment>
<evidence type="ECO:0000256" key="7">
    <source>
        <dbReference type="ARBA" id="ARBA00023159"/>
    </source>
</evidence>
<dbReference type="RefSeq" id="XP_047782340.1">
    <property type="nucleotide sequence ID" value="XM_047918491.1"/>
</dbReference>
<dbReference type="GeneID" id="71999223"/>
<evidence type="ECO:0000256" key="8">
    <source>
        <dbReference type="ARBA" id="ARBA00023163"/>
    </source>
</evidence>
<comment type="caution">
    <text evidence="14">The sequence shown here is derived from an EMBL/GenBank/DDBJ whole genome shotgun (WGS) entry which is preliminary data.</text>
</comment>
<evidence type="ECO:0000256" key="4">
    <source>
        <dbReference type="ARBA" id="ARBA00022771"/>
    </source>
</evidence>
<feature type="compositionally biased region" description="Polar residues" evidence="12">
    <location>
        <begin position="669"/>
        <end position="681"/>
    </location>
</feature>